<evidence type="ECO:0000256" key="2">
    <source>
        <dbReference type="ARBA" id="ARBA00008816"/>
    </source>
</evidence>
<gene>
    <name evidence="9" type="ORF">BD626DRAFT_500715</name>
</gene>
<dbReference type="SUPFAM" id="SSF48317">
    <property type="entry name" value="Acid phosphatase/Vanadium-dependent haloperoxidase"/>
    <property type="match status" value="1"/>
</dbReference>
<name>A0A550CAX8_9AGAR</name>
<proteinExistence type="inferred from homology"/>
<comment type="similarity">
    <text evidence="2">Belongs to the PA-phosphatase related phosphoesterase family.</text>
</comment>
<dbReference type="EMBL" id="VDMD01000015">
    <property type="protein sequence ID" value="TRM61846.1"/>
    <property type="molecule type" value="Genomic_DNA"/>
</dbReference>
<dbReference type="AlphaFoldDB" id="A0A550CAX8"/>
<dbReference type="CDD" id="cd03390">
    <property type="entry name" value="PAP2_containing_1_like"/>
    <property type="match status" value="1"/>
</dbReference>
<evidence type="ECO:0000256" key="3">
    <source>
        <dbReference type="ARBA" id="ARBA00022692"/>
    </source>
</evidence>
<dbReference type="GO" id="GO:0006644">
    <property type="term" value="P:phospholipid metabolic process"/>
    <property type="evidence" value="ECO:0007669"/>
    <property type="project" value="InterPro"/>
</dbReference>
<comment type="caution">
    <text evidence="9">The sequence shown here is derived from an EMBL/GenBank/DDBJ whole genome shotgun (WGS) entry which is preliminary data.</text>
</comment>
<evidence type="ECO:0000313" key="10">
    <source>
        <dbReference type="Proteomes" id="UP000320762"/>
    </source>
</evidence>
<dbReference type="OrthoDB" id="8907274at2759"/>
<keyword evidence="10" id="KW-1185">Reference proteome</keyword>
<sequence>MSYFRLREPLMSSSTILDKIIPARSKRDRRPAVTKERRRKLLLSYLPDWLLTIVLAALFFALDEIEGFKRVFSLEDTSLRHPYAVHERIPNKELLLIAILAPVVLLPIVNLFTIRSWWDLHSSWLGVVLGLSLTGAVTQFAKVTVGRPRPDVIDRCQPIPGSVDPTYGLSNYTICTQENAKVLRDGFRSFPSGHSSLSFAGLGFLAFYLAGKLHLFDKRGHAGKAWVALTPFAGAALVAISRTMDYRHHWHDVLVGSILGTVMAFFAYRQYYPSLADPLSHRPYSPRVRREGDADWVEGVDGSAGPEYGRAGAGDSLEGEILPTHRYNASYTGGYPPPPAHVAAPRREYDDPYGAGPSGMHRGETMKRPGPGPLEDVWRQGEEEDEDEDEVGGRDRQPLRDGSAPRDGLPPREVLPPSDSPPRPRGVQLEDNGPAREVPMGMR</sequence>
<dbReference type="GO" id="GO:0008195">
    <property type="term" value="F:phosphatidate phosphatase activity"/>
    <property type="evidence" value="ECO:0007669"/>
    <property type="project" value="TreeGrafter"/>
</dbReference>
<feature type="transmembrane region" description="Helical" evidence="7">
    <location>
        <begin position="193"/>
        <end position="211"/>
    </location>
</feature>
<keyword evidence="3 7" id="KW-0812">Transmembrane</keyword>
<dbReference type="GO" id="GO:0046839">
    <property type="term" value="P:phospholipid dephosphorylation"/>
    <property type="evidence" value="ECO:0007669"/>
    <property type="project" value="TreeGrafter"/>
</dbReference>
<reference evidence="9 10" key="1">
    <citation type="journal article" date="2019" name="New Phytol.">
        <title>Comparative genomics reveals unique wood-decay strategies and fruiting body development in the Schizophyllaceae.</title>
        <authorList>
            <person name="Almasi E."/>
            <person name="Sahu N."/>
            <person name="Krizsan K."/>
            <person name="Balint B."/>
            <person name="Kovacs G.M."/>
            <person name="Kiss B."/>
            <person name="Cseklye J."/>
            <person name="Drula E."/>
            <person name="Henrissat B."/>
            <person name="Nagy I."/>
            <person name="Chovatia M."/>
            <person name="Adam C."/>
            <person name="LaButti K."/>
            <person name="Lipzen A."/>
            <person name="Riley R."/>
            <person name="Grigoriev I.V."/>
            <person name="Nagy L.G."/>
        </authorList>
    </citation>
    <scope>NUCLEOTIDE SEQUENCE [LARGE SCALE GENOMIC DNA]</scope>
    <source>
        <strain evidence="9 10">NL-1724</strain>
    </source>
</reference>
<evidence type="ECO:0000256" key="7">
    <source>
        <dbReference type="SAM" id="Phobius"/>
    </source>
</evidence>
<dbReference type="PANTHER" id="PTHR10165">
    <property type="entry name" value="LIPID PHOSPHATE PHOSPHATASE"/>
    <property type="match status" value="1"/>
</dbReference>
<feature type="transmembrane region" description="Helical" evidence="7">
    <location>
        <begin position="94"/>
        <end position="112"/>
    </location>
</feature>
<feature type="transmembrane region" description="Helical" evidence="7">
    <location>
        <begin position="253"/>
        <end position="272"/>
    </location>
</feature>
<evidence type="ECO:0000256" key="4">
    <source>
        <dbReference type="ARBA" id="ARBA00022989"/>
    </source>
</evidence>
<dbReference type="InterPro" id="IPR000326">
    <property type="entry name" value="PAP2/HPO"/>
</dbReference>
<dbReference type="FunFam" id="1.20.144.10:FF:000017">
    <property type="entry name" value="Diacylglycerol pyrophosphate phosphatase 1"/>
    <property type="match status" value="1"/>
</dbReference>
<dbReference type="Proteomes" id="UP000320762">
    <property type="component" value="Unassembled WGS sequence"/>
</dbReference>
<keyword evidence="9" id="KW-0575">Peroxidase</keyword>
<dbReference type="Pfam" id="PF01569">
    <property type="entry name" value="PAP2"/>
    <property type="match status" value="1"/>
</dbReference>
<keyword evidence="5 7" id="KW-0472">Membrane</keyword>
<dbReference type="Gene3D" id="1.20.144.10">
    <property type="entry name" value="Phosphatidic acid phosphatase type 2/haloperoxidase"/>
    <property type="match status" value="1"/>
</dbReference>
<feature type="region of interest" description="Disordered" evidence="6">
    <location>
        <begin position="295"/>
        <end position="443"/>
    </location>
</feature>
<dbReference type="GO" id="GO:0016020">
    <property type="term" value="C:membrane"/>
    <property type="evidence" value="ECO:0007669"/>
    <property type="project" value="UniProtKB-SubCell"/>
</dbReference>
<feature type="transmembrane region" description="Helical" evidence="7">
    <location>
        <begin position="124"/>
        <end position="141"/>
    </location>
</feature>
<dbReference type="SMART" id="SM00014">
    <property type="entry name" value="acidPPc"/>
    <property type="match status" value="1"/>
</dbReference>
<protein>
    <submittedName>
        <fullName evidence="9">Phosphatidic acid phosphatase type 2/haloperoxidase</fullName>
    </submittedName>
</protein>
<dbReference type="PANTHER" id="PTHR10165:SF35">
    <property type="entry name" value="RE23632P"/>
    <property type="match status" value="1"/>
</dbReference>
<accession>A0A550CAX8</accession>
<organism evidence="9 10">
    <name type="scientific">Schizophyllum amplum</name>
    <dbReference type="NCBI Taxonomy" id="97359"/>
    <lineage>
        <taxon>Eukaryota</taxon>
        <taxon>Fungi</taxon>
        <taxon>Dikarya</taxon>
        <taxon>Basidiomycota</taxon>
        <taxon>Agaricomycotina</taxon>
        <taxon>Agaricomycetes</taxon>
        <taxon>Agaricomycetidae</taxon>
        <taxon>Agaricales</taxon>
        <taxon>Schizophyllaceae</taxon>
        <taxon>Schizophyllum</taxon>
    </lineage>
</organism>
<evidence type="ECO:0000256" key="6">
    <source>
        <dbReference type="SAM" id="MobiDB-lite"/>
    </source>
</evidence>
<dbReference type="GO" id="GO:0004601">
    <property type="term" value="F:peroxidase activity"/>
    <property type="evidence" value="ECO:0007669"/>
    <property type="project" value="UniProtKB-KW"/>
</dbReference>
<feature type="transmembrane region" description="Helical" evidence="7">
    <location>
        <begin position="42"/>
        <end position="62"/>
    </location>
</feature>
<comment type="subcellular location">
    <subcellularLocation>
        <location evidence="1">Membrane</location>
        <topology evidence="1">Multi-pass membrane protein</topology>
    </subcellularLocation>
</comment>
<evidence type="ECO:0000256" key="1">
    <source>
        <dbReference type="ARBA" id="ARBA00004141"/>
    </source>
</evidence>
<feature type="domain" description="Phosphatidic acid phosphatase type 2/haloperoxidase" evidence="8">
    <location>
        <begin position="124"/>
        <end position="268"/>
    </location>
</feature>
<dbReference type="InterPro" id="IPR043216">
    <property type="entry name" value="PAP-like"/>
</dbReference>
<keyword evidence="4 7" id="KW-1133">Transmembrane helix</keyword>
<dbReference type="STRING" id="97359.A0A550CAX8"/>
<dbReference type="InterPro" id="IPR036938">
    <property type="entry name" value="PAP2/HPO_sf"/>
</dbReference>
<evidence type="ECO:0000256" key="5">
    <source>
        <dbReference type="ARBA" id="ARBA00023136"/>
    </source>
</evidence>
<evidence type="ECO:0000313" key="9">
    <source>
        <dbReference type="EMBL" id="TRM61846.1"/>
    </source>
</evidence>
<evidence type="ECO:0000259" key="8">
    <source>
        <dbReference type="SMART" id="SM00014"/>
    </source>
</evidence>
<keyword evidence="9" id="KW-0560">Oxidoreductase</keyword>
<feature type="transmembrane region" description="Helical" evidence="7">
    <location>
        <begin position="223"/>
        <end position="241"/>
    </location>
</feature>